<protein>
    <recommendedName>
        <fullName evidence="2">protein-tyrosine-phosphatase</fullName>
        <ecNumber evidence="2">3.1.3.48</ecNumber>
    </recommendedName>
</protein>
<dbReference type="OrthoDB" id="9788539at2"/>
<evidence type="ECO:0000256" key="2">
    <source>
        <dbReference type="ARBA" id="ARBA00013064"/>
    </source>
</evidence>
<dbReference type="PANTHER" id="PTHR39181:SF1">
    <property type="entry name" value="TYROSINE-PROTEIN PHOSPHATASE YWQE"/>
    <property type="match status" value="1"/>
</dbReference>
<dbReference type="Pfam" id="PF19567">
    <property type="entry name" value="CpsB_CapC"/>
    <property type="match status" value="1"/>
</dbReference>
<evidence type="ECO:0000256" key="1">
    <source>
        <dbReference type="ARBA" id="ARBA00005750"/>
    </source>
</evidence>
<organism evidence="6 7">
    <name type="scientific">Clostridium isatidis</name>
    <dbReference type="NCBI Taxonomy" id="182773"/>
    <lineage>
        <taxon>Bacteria</taxon>
        <taxon>Bacillati</taxon>
        <taxon>Bacillota</taxon>
        <taxon>Clostridia</taxon>
        <taxon>Eubacteriales</taxon>
        <taxon>Clostridiaceae</taxon>
        <taxon>Clostridium</taxon>
    </lineage>
</organism>
<name>A0A343JA60_9CLOT</name>
<dbReference type="GO" id="GO:0004725">
    <property type="term" value="F:protein tyrosine phosphatase activity"/>
    <property type="evidence" value="ECO:0007669"/>
    <property type="project" value="UniProtKB-EC"/>
</dbReference>
<evidence type="ECO:0000256" key="5">
    <source>
        <dbReference type="ARBA" id="ARBA00051722"/>
    </source>
</evidence>
<dbReference type="KEGG" id="cia:BEN51_02650"/>
<sequence length="244" mass="28267">MLLASLVLKETVKDENFKSSILLNNIEEAAKNNIKNLVIAPAYYDENSESNINKVKEIVEELNNYLQVKDIDIKLYPGNLLRDNYENVKEYINGKLGSINDSNYILLDVEEADKIDDLLEIVFEYKLRNVTPIIVSPEKIKEIIKDKNKINKLLEEGCLFQLDPASLKGEYGKAIKKTAKFLLKRNIYQFVGFYERIDSKLIDDKIFALSKEGIFVVDSEKALRNNRLNKIKRKKLKEKNDILF</sequence>
<keyword evidence="7" id="KW-1185">Reference proteome</keyword>
<gene>
    <name evidence="6" type="ORF">BEN51_02650</name>
</gene>
<evidence type="ECO:0000313" key="6">
    <source>
        <dbReference type="EMBL" id="ASW42418.1"/>
    </source>
</evidence>
<dbReference type="AlphaFoldDB" id="A0A343JA60"/>
<dbReference type="EC" id="3.1.3.48" evidence="2"/>
<comment type="similarity">
    <text evidence="1">Belongs to the metallo-dependent hydrolases superfamily. CpsB/CapC family.</text>
</comment>
<accession>A0A343JA60</accession>
<dbReference type="Gene3D" id="3.20.20.140">
    <property type="entry name" value="Metal-dependent hydrolases"/>
    <property type="match status" value="1"/>
</dbReference>
<reference evidence="6 7" key="1">
    <citation type="submission" date="2016-08" db="EMBL/GenBank/DDBJ databases">
        <title>Complete Genome Sequence Of The Indigo Reducing Clostridium isatidis DSM15098.</title>
        <authorList>
            <person name="Little G.T."/>
            <person name="Minton N.P."/>
        </authorList>
    </citation>
    <scope>NUCLEOTIDE SEQUENCE [LARGE SCALE GENOMIC DNA]</scope>
    <source>
        <strain evidence="6 7">DSM 15098</strain>
    </source>
</reference>
<dbReference type="InterPro" id="IPR016667">
    <property type="entry name" value="Caps_polysacc_synth_CpsB/CapC"/>
</dbReference>
<comment type="catalytic activity">
    <reaction evidence="5">
        <text>O-phospho-L-tyrosyl-[protein] + H2O = L-tyrosyl-[protein] + phosphate</text>
        <dbReference type="Rhea" id="RHEA:10684"/>
        <dbReference type="Rhea" id="RHEA-COMP:10136"/>
        <dbReference type="Rhea" id="RHEA-COMP:20101"/>
        <dbReference type="ChEBI" id="CHEBI:15377"/>
        <dbReference type="ChEBI" id="CHEBI:43474"/>
        <dbReference type="ChEBI" id="CHEBI:46858"/>
        <dbReference type="ChEBI" id="CHEBI:61978"/>
        <dbReference type="EC" id="3.1.3.48"/>
    </reaction>
</comment>
<evidence type="ECO:0000256" key="3">
    <source>
        <dbReference type="ARBA" id="ARBA00022801"/>
    </source>
</evidence>
<dbReference type="Proteomes" id="UP000264883">
    <property type="component" value="Chromosome"/>
</dbReference>
<proteinExistence type="inferred from homology"/>
<keyword evidence="4" id="KW-0904">Protein phosphatase</keyword>
<evidence type="ECO:0000313" key="7">
    <source>
        <dbReference type="Proteomes" id="UP000264883"/>
    </source>
</evidence>
<dbReference type="PANTHER" id="PTHR39181">
    <property type="entry name" value="TYROSINE-PROTEIN PHOSPHATASE YWQE"/>
    <property type="match status" value="1"/>
</dbReference>
<dbReference type="EMBL" id="CP016786">
    <property type="protein sequence ID" value="ASW42418.1"/>
    <property type="molecule type" value="Genomic_DNA"/>
</dbReference>
<evidence type="ECO:0000256" key="4">
    <source>
        <dbReference type="ARBA" id="ARBA00022912"/>
    </source>
</evidence>
<dbReference type="RefSeq" id="WP_119864552.1">
    <property type="nucleotide sequence ID" value="NZ_CP016786.1"/>
</dbReference>
<keyword evidence="3" id="KW-0378">Hydrolase</keyword>
<dbReference type="GO" id="GO:0030145">
    <property type="term" value="F:manganese ion binding"/>
    <property type="evidence" value="ECO:0007669"/>
    <property type="project" value="InterPro"/>
</dbReference>